<keyword evidence="13" id="KW-1185">Reference proteome</keyword>
<organism evidence="12 13">
    <name type="scientific">Candidatus Pantoea floridensis</name>
    <dbReference type="NCBI Taxonomy" id="1938870"/>
    <lineage>
        <taxon>Bacteria</taxon>
        <taxon>Pseudomonadati</taxon>
        <taxon>Pseudomonadota</taxon>
        <taxon>Gammaproteobacteria</taxon>
        <taxon>Enterobacterales</taxon>
        <taxon>Erwiniaceae</taxon>
        <taxon>Pantoea</taxon>
    </lineage>
</organism>
<dbReference type="PANTHER" id="PTHR30251">
    <property type="entry name" value="PILUS ASSEMBLY CHAPERONE"/>
    <property type="match status" value="1"/>
</dbReference>
<reference evidence="13" key="1">
    <citation type="submission" date="2017-09" db="EMBL/GenBank/DDBJ databases">
        <authorList>
            <person name="Varghese N."/>
            <person name="Submissions S."/>
        </authorList>
    </citation>
    <scope>NUCLEOTIDE SEQUENCE [LARGE SCALE GENOMIC DNA]</scope>
    <source>
        <strain evidence="13">JKS000234</strain>
    </source>
</reference>
<comment type="similarity">
    <text evidence="2 8">Belongs to the periplasmic pilus chaperone family.</text>
</comment>
<evidence type="ECO:0000259" key="10">
    <source>
        <dbReference type="Pfam" id="PF00345"/>
    </source>
</evidence>
<evidence type="ECO:0000313" key="13">
    <source>
        <dbReference type="Proteomes" id="UP000219271"/>
    </source>
</evidence>
<dbReference type="OrthoDB" id="9131059at2"/>
<feature type="signal peptide" evidence="9">
    <location>
        <begin position="1"/>
        <end position="25"/>
    </location>
</feature>
<dbReference type="InterPro" id="IPR016148">
    <property type="entry name" value="Pili_assmbl_chaperone_C"/>
</dbReference>
<dbReference type="InterPro" id="IPR018046">
    <property type="entry name" value="Pili_assmbl_chaperone_CS"/>
</dbReference>
<dbReference type="PROSITE" id="PS00635">
    <property type="entry name" value="PILI_CHAPERONE"/>
    <property type="match status" value="1"/>
</dbReference>
<protein>
    <submittedName>
        <fullName evidence="12">P pilus assembly protein, chaperone PapD</fullName>
    </submittedName>
</protein>
<dbReference type="InterPro" id="IPR036316">
    <property type="entry name" value="Pili_assmbl_chap_C_dom_sf"/>
</dbReference>
<feature type="chain" id="PRO_5012854878" evidence="9">
    <location>
        <begin position="26"/>
        <end position="249"/>
    </location>
</feature>
<dbReference type="SUPFAM" id="SSF49354">
    <property type="entry name" value="PapD-like"/>
    <property type="match status" value="1"/>
</dbReference>
<evidence type="ECO:0000256" key="1">
    <source>
        <dbReference type="ARBA" id="ARBA00004418"/>
    </source>
</evidence>
<dbReference type="FunFam" id="2.60.40.10:FF:000458">
    <property type="entry name" value="Molecular chaperone FimC"/>
    <property type="match status" value="1"/>
</dbReference>
<dbReference type="Pfam" id="PF00345">
    <property type="entry name" value="PapD_N"/>
    <property type="match status" value="1"/>
</dbReference>
<dbReference type="Gene3D" id="2.60.40.10">
    <property type="entry name" value="Immunoglobulins"/>
    <property type="match status" value="2"/>
</dbReference>
<sequence length="249" mass="27327">MLVNRRFIAWASLLIGTLITHQALAAIAMDRTRVIYNGSERSISLSISNENKSLPYLAQSWLEDAQGKKVNSPLLVLPPVQRVEPGQKGAIKIQALPVTKTLLPQDRESLFYFNLREIPPRSEKQNVLQIALQTRIKLFYRPASIIVTSESATPWQTQLTLSQQGNGYTVTNPTPYYVTLVGAARSKDAVKSDNDFKPLMLEPKGSATLGVSAAALGAHPVLVYINDYGGRPTLTFNCVAGKCSVDKSE</sequence>
<evidence type="ECO:0000256" key="6">
    <source>
        <dbReference type="ARBA" id="ARBA00023186"/>
    </source>
</evidence>
<dbReference type="GO" id="GO:0030288">
    <property type="term" value="C:outer membrane-bounded periplasmic space"/>
    <property type="evidence" value="ECO:0007669"/>
    <property type="project" value="InterPro"/>
</dbReference>
<evidence type="ECO:0000256" key="5">
    <source>
        <dbReference type="ARBA" id="ARBA00022764"/>
    </source>
</evidence>
<accession>A0A286BTQ6</accession>
<dbReference type="SUPFAM" id="SSF49584">
    <property type="entry name" value="Periplasmic chaperone C-domain"/>
    <property type="match status" value="1"/>
</dbReference>
<evidence type="ECO:0000313" key="12">
    <source>
        <dbReference type="EMBL" id="SOD37530.1"/>
    </source>
</evidence>
<evidence type="ECO:0000259" key="11">
    <source>
        <dbReference type="Pfam" id="PF02753"/>
    </source>
</evidence>
<name>A0A286BTQ6_9GAMM</name>
<evidence type="ECO:0000256" key="3">
    <source>
        <dbReference type="ARBA" id="ARBA00022558"/>
    </source>
</evidence>
<dbReference type="InterPro" id="IPR050643">
    <property type="entry name" value="Periplasmic_pilus_chap"/>
</dbReference>
<dbReference type="GO" id="GO:0071555">
    <property type="term" value="P:cell wall organization"/>
    <property type="evidence" value="ECO:0007669"/>
    <property type="project" value="InterPro"/>
</dbReference>
<dbReference type="InterPro" id="IPR008962">
    <property type="entry name" value="PapD-like_sf"/>
</dbReference>
<feature type="domain" description="Pili assembly chaperone C-terminal" evidence="11">
    <location>
        <begin position="170"/>
        <end position="231"/>
    </location>
</feature>
<evidence type="ECO:0000256" key="8">
    <source>
        <dbReference type="RuleBase" id="RU003918"/>
    </source>
</evidence>
<dbReference type="PANTHER" id="PTHR30251:SF5">
    <property type="entry name" value="FIMBRIAL CHAPARONE PROTEIN"/>
    <property type="match status" value="1"/>
</dbReference>
<keyword evidence="4 9" id="KW-0732">Signal</keyword>
<evidence type="ECO:0000256" key="2">
    <source>
        <dbReference type="ARBA" id="ARBA00007399"/>
    </source>
</evidence>
<dbReference type="InterPro" id="IPR001829">
    <property type="entry name" value="Pili_assmbl_chaperone_bac"/>
</dbReference>
<keyword evidence="5" id="KW-0574">Periplasm</keyword>
<dbReference type="EMBL" id="OCMY01000001">
    <property type="protein sequence ID" value="SOD37530.1"/>
    <property type="molecule type" value="Genomic_DNA"/>
</dbReference>
<dbReference type="AlphaFoldDB" id="A0A286BTQ6"/>
<gene>
    <name evidence="12" type="ORF">SAMN06273570_1890</name>
</gene>
<keyword evidence="6 8" id="KW-0143">Chaperone</keyword>
<dbReference type="InterPro" id="IPR013783">
    <property type="entry name" value="Ig-like_fold"/>
</dbReference>
<keyword evidence="3" id="KW-1029">Fimbrium biogenesis</keyword>
<dbReference type="Proteomes" id="UP000219271">
    <property type="component" value="Unassembled WGS sequence"/>
</dbReference>
<dbReference type="RefSeq" id="WP_097095569.1">
    <property type="nucleotide sequence ID" value="NZ_OCMY01000001.1"/>
</dbReference>
<keyword evidence="7" id="KW-0393">Immunoglobulin domain</keyword>
<proteinExistence type="inferred from homology"/>
<dbReference type="InterPro" id="IPR016147">
    <property type="entry name" value="Pili_assmbl_chaperone_N"/>
</dbReference>
<feature type="domain" description="Pili assembly chaperone N-terminal" evidence="10">
    <location>
        <begin position="27"/>
        <end position="145"/>
    </location>
</feature>
<evidence type="ECO:0000256" key="7">
    <source>
        <dbReference type="ARBA" id="ARBA00023319"/>
    </source>
</evidence>
<comment type="subcellular location">
    <subcellularLocation>
        <location evidence="1 8">Periplasm</location>
    </subcellularLocation>
</comment>
<dbReference type="PRINTS" id="PR00969">
    <property type="entry name" value="CHAPERONPILI"/>
</dbReference>
<evidence type="ECO:0000256" key="9">
    <source>
        <dbReference type="SAM" id="SignalP"/>
    </source>
</evidence>
<dbReference type="Pfam" id="PF02753">
    <property type="entry name" value="PapD_C"/>
    <property type="match status" value="1"/>
</dbReference>
<evidence type="ECO:0000256" key="4">
    <source>
        <dbReference type="ARBA" id="ARBA00022729"/>
    </source>
</evidence>